<proteinExistence type="predicted"/>
<feature type="domain" description="Polymerase nucleotidyl transferase" evidence="1">
    <location>
        <begin position="19"/>
        <end position="72"/>
    </location>
</feature>
<sequence>MAKKTALPQKIKKEVLDYIKILKKDKLPIKEVIVFGSQAKKQAHQWSDIDVCVISPKFKDSFKALRYLLMKSYQVKAIIEPHPYHPQDFIDEDPLVWEIKKTGVKVL</sequence>
<comment type="caution">
    <text evidence="2">The sequence shown here is derived from an EMBL/GenBank/DDBJ whole genome shotgun (WGS) entry which is preliminary data.</text>
</comment>
<dbReference type="Gene3D" id="3.30.460.10">
    <property type="entry name" value="Beta Polymerase, domain 2"/>
    <property type="match status" value="1"/>
</dbReference>
<evidence type="ECO:0000313" key="3">
    <source>
        <dbReference type="Proteomes" id="UP000176974"/>
    </source>
</evidence>
<dbReference type="Pfam" id="PF01909">
    <property type="entry name" value="NTP_transf_2"/>
    <property type="match status" value="1"/>
</dbReference>
<accession>A0A1G2FBA6</accession>
<dbReference type="Proteomes" id="UP000176974">
    <property type="component" value="Unassembled WGS sequence"/>
</dbReference>
<dbReference type="InterPro" id="IPR043519">
    <property type="entry name" value="NT_sf"/>
</dbReference>
<dbReference type="PANTHER" id="PTHR43449:SF1">
    <property type="entry name" value="POLYMERASE BETA NUCLEOTIDYLTRANSFERASE DOMAIN-CONTAINING PROTEIN"/>
    <property type="match status" value="1"/>
</dbReference>
<dbReference type="SUPFAM" id="SSF81301">
    <property type="entry name" value="Nucleotidyltransferase"/>
    <property type="match status" value="1"/>
</dbReference>
<gene>
    <name evidence="2" type="ORF">A2815_02235</name>
</gene>
<dbReference type="EMBL" id="MHMY01000018">
    <property type="protein sequence ID" value="OGZ35137.1"/>
    <property type="molecule type" value="Genomic_DNA"/>
</dbReference>
<evidence type="ECO:0000313" key="2">
    <source>
        <dbReference type="EMBL" id="OGZ35137.1"/>
    </source>
</evidence>
<dbReference type="GO" id="GO:0016779">
    <property type="term" value="F:nucleotidyltransferase activity"/>
    <property type="evidence" value="ECO:0007669"/>
    <property type="project" value="InterPro"/>
</dbReference>
<dbReference type="AlphaFoldDB" id="A0A1G2FBA6"/>
<evidence type="ECO:0000259" key="1">
    <source>
        <dbReference type="Pfam" id="PF01909"/>
    </source>
</evidence>
<dbReference type="PANTHER" id="PTHR43449">
    <property type="entry name" value="NUCLEOTIDYLTRANSFERASE"/>
    <property type="match status" value="1"/>
</dbReference>
<dbReference type="CDD" id="cd05403">
    <property type="entry name" value="NT_KNTase_like"/>
    <property type="match status" value="1"/>
</dbReference>
<reference evidence="2 3" key="1">
    <citation type="journal article" date="2016" name="Nat. Commun.">
        <title>Thousands of microbial genomes shed light on interconnected biogeochemical processes in an aquifer system.</title>
        <authorList>
            <person name="Anantharaman K."/>
            <person name="Brown C.T."/>
            <person name="Hug L.A."/>
            <person name="Sharon I."/>
            <person name="Castelle C.J."/>
            <person name="Probst A.J."/>
            <person name="Thomas B.C."/>
            <person name="Singh A."/>
            <person name="Wilkins M.J."/>
            <person name="Karaoz U."/>
            <person name="Brodie E.L."/>
            <person name="Williams K.H."/>
            <person name="Hubbard S.S."/>
            <person name="Banfield J.F."/>
        </authorList>
    </citation>
    <scope>NUCLEOTIDE SEQUENCE [LARGE SCALE GENOMIC DNA]</scope>
</reference>
<name>A0A1G2FBA6_9BACT</name>
<organism evidence="2 3">
    <name type="scientific">Candidatus Portnoybacteria bacterium RIFCSPHIGHO2_01_FULL_40_12b</name>
    <dbReference type="NCBI Taxonomy" id="1801994"/>
    <lineage>
        <taxon>Bacteria</taxon>
        <taxon>Candidatus Portnoyibacteriota</taxon>
    </lineage>
</organism>
<protein>
    <recommendedName>
        <fullName evidence="1">Polymerase nucleotidyl transferase domain-containing protein</fullName>
    </recommendedName>
</protein>
<dbReference type="InterPro" id="IPR002934">
    <property type="entry name" value="Polymerase_NTP_transf_dom"/>
</dbReference>